<organism evidence="4 5">
    <name type="scientific">Polyplax serrata</name>
    <name type="common">Common mouse louse</name>
    <dbReference type="NCBI Taxonomy" id="468196"/>
    <lineage>
        <taxon>Eukaryota</taxon>
        <taxon>Metazoa</taxon>
        <taxon>Ecdysozoa</taxon>
        <taxon>Arthropoda</taxon>
        <taxon>Hexapoda</taxon>
        <taxon>Insecta</taxon>
        <taxon>Pterygota</taxon>
        <taxon>Neoptera</taxon>
        <taxon>Paraneoptera</taxon>
        <taxon>Psocodea</taxon>
        <taxon>Troctomorpha</taxon>
        <taxon>Phthiraptera</taxon>
        <taxon>Anoplura</taxon>
        <taxon>Polyplacidae</taxon>
        <taxon>Polyplax</taxon>
    </lineage>
</organism>
<name>A0ABR1BBQ5_POLSC</name>
<dbReference type="Gene3D" id="3.30.420.150">
    <property type="entry name" value="Exopolyphosphatase. Domain 2"/>
    <property type="match status" value="1"/>
</dbReference>
<keyword evidence="2" id="KW-0378">Hydrolase</keyword>
<accession>A0ABR1BBQ5</accession>
<dbReference type="PANTHER" id="PTHR11782">
    <property type="entry name" value="ADENOSINE/GUANOSINE DIPHOSPHATASE"/>
    <property type="match status" value="1"/>
</dbReference>
<dbReference type="EMBL" id="JAWJWF010000002">
    <property type="protein sequence ID" value="KAK6637807.1"/>
    <property type="molecule type" value="Genomic_DNA"/>
</dbReference>
<evidence type="ECO:0000313" key="5">
    <source>
        <dbReference type="Proteomes" id="UP001359485"/>
    </source>
</evidence>
<comment type="similarity">
    <text evidence="1">Belongs to the GDA1/CD39 NTPase family.</text>
</comment>
<comment type="caution">
    <text evidence="4">The sequence shown here is derived from an EMBL/GenBank/DDBJ whole genome shotgun (WGS) entry which is preliminary data.</text>
</comment>
<evidence type="ECO:0000256" key="3">
    <source>
        <dbReference type="SAM" id="SignalP"/>
    </source>
</evidence>
<reference evidence="4 5" key="1">
    <citation type="submission" date="2023-09" db="EMBL/GenBank/DDBJ databases">
        <title>Genomes of two closely related lineages of the louse Polyplax serrata with different host specificities.</title>
        <authorList>
            <person name="Martinu J."/>
            <person name="Tarabai H."/>
            <person name="Stefka J."/>
            <person name="Hypsa V."/>
        </authorList>
    </citation>
    <scope>NUCLEOTIDE SEQUENCE [LARGE SCALE GENOMIC DNA]</scope>
    <source>
        <strain evidence="4">98ZLc_SE</strain>
    </source>
</reference>
<dbReference type="Proteomes" id="UP001359485">
    <property type="component" value="Unassembled WGS sequence"/>
</dbReference>
<gene>
    <name evidence="4" type="ORF">RUM44_008229</name>
</gene>
<dbReference type="Gene3D" id="3.30.420.40">
    <property type="match status" value="1"/>
</dbReference>
<dbReference type="InterPro" id="IPR000407">
    <property type="entry name" value="GDA1_CD39_NTPase"/>
</dbReference>
<sequence>MNRLLLTLSIVVVVFLSKWNFCDSFKANVCDKLKVFFGLRQELYSCVIECGNRKCQLACYSFIPSKSGRNLWLNKKFYKCSIPRVNEIVHEPEKFKETIDVLLEGAKKNIPKAAWQETPLILVGRPSLHDIASKYEIECLKHVMTSHLKNTGFLMPQEPMVLFTNTNEGLLSFFTHNLMLGLLRSMELRAVAVLNLEMSANQVTFVASKEEQKLEKYQQYISSENFGTNNNFNIYSRGFPQLGISVVRKKIIENGTFEGGVYYTDCMSEYLKGYWFYKNTTYRVTGSKLGPLSMLKSKDWKYVGKGVNIEKCRMAVQRVVQPLPECPSLSGRQIYGLNSYFQAFAKAGLVDPIEGGSFSMADLHNAVKDTCRNKDFIEELLCMDFVYIDLLLRDFYKLRGHDTIYLTGKIRKCEVKATLGIAYLNLMAQVKKAK</sequence>
<evidence type="ECO:0000313" key="4">
    <source>
        <dbReference type="EMBL" id="KAK6637807.1"/>
    </source>
</evidence>
<protein>
    <submittedName>
        <fullName evidence="4">Uncharacterized protein</fullName>
    </submittedName>
</protein>
<proteinExistence type="inferred from homology"/>
<evidence type="ECO:0000256" key="2">
    <source>
        <dbReference type="ARBA" id="ARBA00022801"/>
    </source>
</evidence>
<keyword evidence="3" id="KW-0732">Signal</keyword>
<dbReference type="PANTHER" id="PTHR11782:SF127">
    <property type="entry name" value="NTPASE, ISOFORM F"/>
    <property type="match status" value="1"/>
</dbReference>
<feature type="chain" id="PRO_5045318581" evidence="3">
    <location>
        <begin position="25"/>
        <end position="434"/>
    </location>
</feature>
<dbReference type="Pfam" id="PF01150">
    <property type="entry name" value="GDA1_CD39"/>
    <property type="match status" value="1"/>
</dbReference>
<feature type="signal peptide" evidence="3">
    <location>
        <begin position="1"/>
        <end position="24"/>
    </location>
</feature>
<keyword evidence="5" id="KW-1185">Reference proteome</keyword>
<evidence type="ECO:0000256" key="1">
    <source>
        <dbReference type="ARBA" id="ARBA00009283"/>
    </source>
</evidence>